<dbReference type="Gene3D" id="1.10.1380.10">
    <property type="entry name" value="Neutral endopeptidase , domain2"/>
    <property type="match status" value="1"/>
</dbReference>
<dbReference type="GO" id="GO:0016485">
    <property type="term" value="P:protein processing"/>
    <property type="evidence" value="ECO:0007669"/>
    <property type="project" value="TreeGrafter"/>
</dbReference>
<dbReference type="EMBL" id="VBOZ01000009">
    <property type="protein sequence ID" value="TMQ66316.1"/>
    <property type="molecule type" value="Genomic_DNA"/>
</dbReference>
<dbReference type="AlphaFoldDB" id="A0A538TRR2"/>
<evidence type="ECO:0000256" key="3">
    <source>
        <dbReference type="ARBA" id="ARBA00022670"/>
    </source>
</evidence>
<comment type="similarity">
    <text evidence="2">Belongs to the peptidase M13 family.</text>
</comment>
<dbReference type="PRINTS" id="PR00786">
    <property type="entry name" value="NEPRILYSIN"/>
</dbReference>
<keyword evidence="5" id="KW-0378">Hydrolase</keyword>
<keyword evidence="4" id="KW-0479">Metal-binding</keyword>
<evidence type="ECO:0000256" key="7">
    <source>
        <dbReference type="ARBA" id="ARBA00023049"/>
    </source>
</evidence>
<comment type="caution">
    <text evidence="11">The sequence shown here is derived from an EMBL/GenBank/DDBJ whole genome shotgun (WGS) entry which is preliminary data.</text>
</comment>
<dbReference type="InterPro" id="IPR018497">
    <property type="entry name" value="Peptidase_M13_C"/>
</dbReference>
<evidence type="ECO:0000256" key="1">
    <source>
        <dbReference type="ARBA" id="ARBA00001947"/>
    </source>
</evidence>
<feature type="signal peptide" evidence="8">
    <location>
        <begin position="1"/>
        <end position="22"/>
    </location>
</feature>
<feature type="chain" id="PRO_5021946188" evidence="8">
    <location>
        <begin position="23"/>
        <end position="679"/>
    </location>
</feature>
<protein>
    <submittedName>
        <fullName evidence="11">M13 family metallopeptidase</fullName>
    </submittedName>
</protein>
<comment type="cofactor">
    <cofactor evidence="1">
        <name>Zn(2+)</name>
        <dbReference type="ChEBI" id="CHEBI:29105"/>
    </cofactor>
</comment>
<keyword evidence="8" id="KW-0732">Signal</keyword>
<accession>A0A538TRR2</accession>
<dbReference type="CDD" id="cd08662">
    <property type="entry name" value="M13"/>
    <property type="match status" value="1"/>
</dbReference>
<dbReference type="InterPro" id="IPR042089">
    <property type="entry name" value="Peptidase_M13_dom_2"/>
</dbReference>
<dbReference type="PROSITE" id="PS51885">
    <property type="entry name" value="NEPRILYSIN"/>
    <property type="match status" value="1"/>
</dbReference>
<dbReference type="InterPro" id="IPR024079">
    <property type="entry name" value="MetalloPept_cat_dom_sf"/>
</dbReference>
<proteinExistence type="inferred from homology"/>
<dbReference type="SUPFAM" id="SSF55486">
    <property type="entry name" value="Metalloproteases ('zincins'), catalytic domain"/>
    <property type="match status" value="1"/>
</dbReference>
<evidence type="ECO:0000256" key="8">
    <source>
        <dbReference type="SAM" id="SignalP"/>
    </source>
</evidence>
<dbReference type="Gene3D" id="3.40.390.10">
    <property type="entry name" value="Collagenase (Catalytic Domain)"/>
    <property type="match status" value="1"/>
</dbReference>
<dbReference type="GO" id="GO:0004222">
    <property type="term" value="F:metalloendopeptidase activity"/>
    <property type="evidence" value="ECO:0007669"/>
    <property type="project" value="InterPro"/>
</dbReference>
<dbReference type="GO" id="GO:0005886">
    <property type="term" value="C:plasma membrane"/>
    <property type="evidence" value="ECO:0007669"/>
    <property type="project" value="TreeGrafter"/>
</dbReference>
<organism evidence="11 12">
    <name type="scientific">Eiseniibacteriota bacterium</name>
    <dbReference type="NCBI Taxonomy" id="2212470"/>
    <lineage>
        <taxon>Bacteria</taxon>
        <taxon>Candidatus Eiseniibacteriota</taxon>
    </lineage>
</organism>
<sequence>MNVLKISAAVLCAIALAVTASAAPRVQPWGLHLDYLDQAAKPGDDFYVYANGGWLKTAEIPPDRPGAGVGLEMSKANEERLKAIIDELHTRANLTAEEQKLRDLYDAFMDEGQVEANGLKPAEKDLAEIASLRTLDDVAREMALPSLRLGGPFEMFIAADDKHPDAYIVKLGQSGLGLPDRDYYLRDDKEIVSTREAYKKHLAQSLNSVAAEDAEARAAAVYELEHQIAVVSWAAADRRDAEKVYNPMTIPKLRKLAPGYPWDTFFKWAGISPKSHGVDRTVVVGESTAFPRIAKIFADTPVPVWRDFLTIRYVHTFAPYLPRRFNDADFAFYGTVLQGRARQLDRPTRGARLLDNRVGEALGKLYVGKYFPAESKAKVRALVDNLLQAYEQDLKTLPWMTPETRQKALEKLHQFTVKVGYPDHWRDYSTLQIRRDDLVGDVKNAIAFEWNRNLKRIDDPVDKTEWGMTPPTVNAYYNETVNEIVFPAGILQAPDFDPAADDAVNYGGIGAVIGHEISHGFDDQGSKYDGMGVMRQWWVDADRKNFDERTTALANQYDQYEPLSGIHINGRLTLGENIADLAGLVIAHKAYRISLGGKDAPVLDGLTGDQRFYLAFAQGWRSKVRDETTRQRLLSNPHSPPPYRVNGVVRNDDGWYEAFPNVTPQDKFYLAPEQRVRLW</sequence>
<feature type="domain" description="Peptidase M13 N-terminal" evidence="10">
    <location>
        <begin position="42"/>
        <end position="422"/>
    </location>
</feature>
<evidence type="ECO:0000259" key="10">
    <source>
        <dbReference type="Pfam" id="PF05649"/>
    </source>
</evidence>
<dbReference type="Proteomes" id="UP000317691">
    <property type="component" value="Unassembled WGS sequence"/>
</dbReference>
<evidence type="ECO:0000256" key="2">
    <source>
        <dbReference type="ARBA" id="ARBA00007357"/>
    </source>
</evidence>
<evidence type="ECO:0000256" key="4">
    <source>
        <dbReference type="ARBA" id="ARBA00022723"/>
    </source>
</evidence>
<dbReference type="InterPro" id="IPR008753">
    <property type="entry name" value="Peptidase_M13_N"/>
</dbReference>
<keyword evidence="7" id="KW-0482">Metalloprotease</keyword>
<dbReference type="PANTHER" id="PTHR11733:SF167">
    <property type="entry name" value="FI17812P1-RELATED"/>
    <property type="match status" value="1"/>
</dbReference>
<evidence type="ECO:0000256" key="6">
    <source>
        <dbReference type="ARBA" id="ARBA00022833"/>
    </source>
</evidence>
<dbReference type="Pfam" id="PF05649">
    <property type="entry name" value="Peptidase_M13_N"/>
    <property type="match status" value="1"/>
</dbReference>
<dbReference type="PANTHER" id="PTHR11733">
    <property type="entry name" value="ZINC METALLOPROTEASE FAMILY M13 NEPRILYSIN-RELATED"/>
    <property type="match status" value="1"/>
</dbReference>
<evidence type="ECO:0000256" key="5">
    <source>
        <dbReference type="ARBA" id="ARBA00022801"/>
    </source>
</evidence>
<dbReference type="GO" id="GO:0046872">
    <property type="term" value="F:metal ion binding"/>
    <property type="evidence" value="ECO:0007669"/>
    <property type="project" value="UniProtKB-KW"/>
</dbReference>
<gene>
    <name evidence="11" type="ORF">E6K79_02895</name>
</gene>
<name>A0A538TRR2_UNCEI</name>
<keyword evidence="6" id="KW-0862">Zinc</keyword>
<keyword evidence="3" id="KW-0645">Protease</keyword>
<reference evidence="11 12" key="1">
    <citation type="journal article" date="2019" name="Nat. Microbiol.">
        <title>Mediterranean grassland soil C-N compound turnover is dependent on rainfall and depth, and is mediated by genomically divergent microorganisms.</title>
        <authorList>
            <person name="Diamond S."/>
            <person name="Andeer P.F."/>
            <person name="Li Z."/>
            <person name="Crits-Christoph A."/>
            <person name="Burstein D."/>
            <person name="Anantharaman K."/>
            <person name="Lane K.R."/>
            <person name="Thomas B.C."/>
            <person name="Pan C."/>
            <person name="Northen T.R."/>
            <person name="Banfield J.F."/>
        </authorList>
    </citation>
    <scope>NUCLEOTIDE SEQUENCE [LARGE SCALE GENOMIC DNA]</scope>
    <source>
        <strain evidence="11">WS_9</strain>
    </source>
</reference>
<evidence type="ECO:0000313" key="12">
    <source>
        <dbReference type="Proteomes" id="UP000317691"/>
    </source>
</evidence>
<dbReference type="InterPro" id="IPR000718">
    <property type="entry name" value="Peptidase_M13"/>
</dbReference>
<feature type="domain" description="Peptidase M13 C-terminal" evidence="9">
    <location>
        <begin position="474"/>
        <end position="676"/>
    </location>
</feature>
<evidence type="ECO:0000313" key="11">
    <source>
        <dbReference type="EMBL" id="TMQ66316.1"/>
    </source>
</evidence>
<evidence type="ECO:0000259" key="9">
    <source>
        <dbReference type="Pfam" id="PF01431"/>
    </source>
</evidence>
<dbReference type="Pfam" id="PF01431">
    <property type="entry name" value="Peptidase_M13"/>
    <property type="match status" value="1"/>
</dbReference>